<dbReference type="RefSeq" id="WP_189609378.1">
    <property type="nucleotide sequence ID" value="NZ_BMXR01000006.1"/>
</dbReference>
<keyword evidence="5" id="KW-0686">Riboflavin biosynthesis</keyword>
<dbReference type="InterPro" id="IPR000422">
    <property type="entry name" value="DHBP_synthase_RibB"/>
</dbReference>
<evidence type="ECO:0000256" key="5">
    <source>
        <dbReference type="ARBA" id="ARBA00022619"/>
    </source>
</evidence>
<evidence type="ECO:0000256" key="6">
    <source>
        <dbReference type="ARBA" id="ARBA00022723"/>
    </source>
</evidence>
<name>A0A918NB54_9GAMM</name>
<comment type="caution">
    <text evidence="7">The sequence shown here is derived from an EMBL/GenBank/DDBJ whole genome shotgun (WGS) entry which is preliminary data.</text>
</comment>
<evidence type="ECO:0000256" key="4">
    <source>
        <dbReference type="ARBA" id="ARBA00018836"/>
    </source>
</evidence>
<evidence type="ECO:0000313" key="8">
    <source>
        <dbReference type="Proteomes" id="UP000626148"/>
    </source>
</evidence>
<sequence length="217" mass="23106">MDTVKSVSRAIEYLAVGKPVIIRDHDDREGEGDLAFSAKHSTPALVNFALTFARGLLCVSLPEEYAERMNISRLYSNNKDVHDTPFGYPVSLANGTSGISAEDRSDTIRALSDIESTPDLFCIPGHTPTLIAKPGGLRVRDGHTEAILDLLGLAGIGGPGVVCEILNSAGAIAGKMELETISRNLDIPIVSISDIKKSLLTKPENMKHGSLTDVAPS</sequence>
<keyword evidence="6" id="KW-0479">Metal-binding</keyword>
<dbReference type="GO" id="GO:0008686">
    <property type="term" value="F:3,4-dihydroxy-2-butanone-4-phosphate synthase activity"/>
    <property type="evidence" value="ECO:0007669"/>
    <property type="project" value="UniProtKB-EC"/>
</dbReference>
<evidence type="ECO:0000256" key="2">
    <source>
        <dbReference type="ARBA" id="ARBA00004904"/>
    </source>
</evidence>
<evidence type="ECO:0000256" key="3">
    <source>
        <dbReference type="ARBA" id="ARBA00012153"/>
    </source>
</evidence>
<comment type="pathway">
    <text evidence="2">Cofactor biosynthesis; riboflavin biosynthesis; 2-hydroxy-3-oxobutyl phosphate from D-ribulose 5-phosphate: step 1/1.</text>
</comment>
<evidence type="ECO:0000313" key="7">
    <source>
        <dbReference type="EMBL" id="GGX57557.1"/>
    </source>
</evidence>
<dbReference type="EC" id="4.1.99.12" evidence="3"/>
<reference evidence="7" key="1">
    <citation type="journal article" date="2014" name="Int. J. Syst. Evol. Microbiol.">
        <title>Complete genome sequence of Corynebacterium casei LMG S-19264T (=DSM 44701T), isolated from a smear-ripened cheese.</title>
        <authorList>
            <consortium name="US DOE Joint Genome Institute (JGI-PGF)"/>
            <person name="Walter F."/>
            <person name="Albersmeier A."/>
            <person name="Kalinowski J."/>
            <person name="Ruckert C."/>
        </authorList>
    </citation>
    <scope>NUCLEOTIDE SEQUENCE</scope>
    <source>
        <strain evidence="7">KCTC 22169</strain>
    </source>
</reference>
<dbReference type="SUPFAM" id="SSF55821">
    <property type="entry name" value="YrdC/RibB"/>
    <property type="match status" value="1"/>
</dbReference>
<comment type="function">
    <text evidence="1">Catalyzes the conversion of D-ribulose 5-phosphate to formate and 3,4-dihydroxy-2-butanone 4-phosphate.</text>
</comment>
<gene>
    <name evidence="7" type="ORF">GCM10007392_26420</name>
</gene>
<dbReference type="GO" id="GO:0046872">
    <property type="term" value="F:metal ion binding"/>
    <property type="evidence" value="ECO:0007669"/>
    <property type="project" value="UniProtKB-KW"/>
</dbReference>
<dbReference type="Proteomes" id="UP000626148">
    <property type="component" value="Unassembled WGS sequence"/>
</dbReference>
<dbReference type="InterPro" id="IPR017945">
    <property type="entry name" value="DHBP_synth_RibB-like_a/b_dom"/>
</dbReference>
<reference evidence="7" key="2">
    <citation type="submission" date="2020-09" db="EMBL/GenBank/DDBJ databases">
        <authorList>
            <person name="Sun Q."/>
            <person name="Kim S."/>
        </authorList>
    </citation>
    <scope>NUCLEOTIDE SEQUENCE</scope>
    <source>
        <strain evidence="7">KCTC 22169</strain>
    </source>
</reference>
<dbReference type="GO" id="GO:0005829">
    <property type="term" value="C:cytosol"/>
    <property type="evidence" value="ECO:0007669"/>
    <property type="project" value="TreeGrafter"/>
</dbReference>
<dbReference type="EMBL" id="BMXR01000006">
    <property type="protein sequence ID" value="GGX57557.1"/>
    <property type="molecule type" value="Genomic_DNA"/>
</dbReference>
<evidence type="ECO:0000256" key="1">
    <source>
        <dbReference type="ARBA" id="ARBA00002284"/>
    </source>
</evidence>
<dbReference type="GO" id="GO:0009231">
    <property type="term" value="P:riboflavin biosynthetic process"/>
    <property type="evidence" value="ECO:0007669"/>
    <property type="project" value="UniProtKB-KW"/>
</dbReference>
<dbReference type="Pfam" id="PF00926">
    <property type="entry name" value="DHBP_synthase"/>
    <property type="match status" value="1"/>
</dbReference>
<organism evidence="7 8">
    <name type="scientific">Saccharospirillum salsuginis</name>
    <dbReference type="NCBI Taxonomy" id="418750"/>
    <lineage>
        <taxon>Bacteria</taxon>
        <taxon>Pseudomonadati</taxon>
        <taxon>Pseudomonadota</taxon>
        <taxon>Gammaproteobacteria</taxon>
        <taxon>Oceanospirillales</taxon>
        <taxon>Saccharospirillaceae</taxon>
        <taxon>Saccharospirillum</taxon>
    </lineage>
</organism>
<keyword evidence="8" id="KW-1185">Reference proteome</keyword>
<protein>
    <recommendedName>
        <fullName evidence="4">3,4-dihydroxy-2-butanone 4-phosphate synthase</fullName>
        <ecNumber evidence="3">4.1.99.12</ecNumber>
    </recommendedName>
</protein>
<dbReference type="PANTHER" id="PTHR21327">
    <property type="entry name" value="GTP CYCLOHYDROLASE II-RELATED"/>
    <property type="match status" value="1"/>
</dbReference>
<proteinExistence type="predicted"/>
<accession>A0A918NB54</accession>
<dbReference type="PANTHER" id="PTHR21327:SF18">
    <property type="entry name" value="3,4-DIHYDROXY-2-BUTANONE 4-PHOSPHATE SYNTHASE"/>
    <property type="match status" value="1"/>
</dbReference>
<dbReference type="AlphaFoldDB" id="A0A918NB54"/>
<dbReference type="Gene3D" id="3.90.870.10">
    <property type="entry name" value="DHBP synthase"/>
    <property type="match status" value="1"/>
</dbReference>